<evidence type="ECO:0000313" key="4">
    <source>
        <dbReference type="Proteomes" id="UP000031364"/>
    </source>
</evidence>
<keyword evidence="4" id="KW-1185">Reference proteome</keyword>
<organism evidence="3 4">
    <name type="scientific">Nocardia vulneris</name>
    <dbReference type="NCBI Taxonomy" id="1141657"/>
    <lineage>
        <taxon>Bacteria</taxon>
        <taxon>Bacillati</taxon>
        <taxon>Actinomycetota</taxon>
        <taxon>Actinomycetes</taxon>
        <taxon>Mycobacteriales</taxon>
        <taxon>Nocardiaceae</taxon>
        <taxon>Nocardia</taxon>
    </lineage>
</organism>
<evidence type="ECO:0008006" key="5">
    <source>
        <dbReference type="Google" id="ProtNLM"/>
    </source>
</evidence>
<feature type="chain" id="PRO_5047327967" description="Glycoprotein" evidence="2">
    <location>
        <begin position="23"/>
        <end position="650"/>
    </location>
</feature>
<keyword evidence="1" id="KW-0472">Membrane</keyword>
<keyword evidence="1" id="KW-1133">Transmembrane helix</keyword>
<keyword evidence="1" id="KW-0812">Transmembrane</keyword>
<feature type="transmembrane region" description="Helical" evidence="1">
    <location>
        <begin position="622"/>
        <end position="645"/>
    </location>
</feature>
<gene>
    <name evidence="3" type="ORF">FG87_07840</name>
</gene>
<sequence length="650" mass="67514">MCLLGVGVALAVVAVAPPVAVGQPAPAPPVPAEAPSAPAAGDMSLPLSDLGMGTALTFPGQQFERSIALPLLPGMAPTALTGTIQLPPHVARGTLEVHSGTRLLDRVEVPQDPRAPVRLSLAGAEPENNAISVTLTSSLVSEPGTCVTDWLGRPMTLSDAAVGYFGAEAQPATVAEFLPPVLRQLTVYVPATPSETESAAVLTLTTALIARYHGQPLTVDVRPVQAGAAVPDHAPGLLERQIEIAESPEAGLRVTAGAQPVLRITGNGSALDDQIRLLTSALTKIAITSGATAVALPQAPQLAPDSTTLLALGETQLSATAIGAVSVDIGIDQTRLGRASRDIRIRLLGNYTPLPSTLSGNITVTAGSRYIDSWPVDASGRIERWIDLPDEVLGRYTTLTVTFHQTGLTHGCGLEQPVTLTIDPDSEVTSAAAAPPVPGGFGALPQALLPGFQVGLRTPGFTDTLRAVKILTGLQRLTAVPLRPELVGFDAAARGKQPAVLITATGDLPDSIRLPLSQDDDTLTVTDDSTRAAVRIDPTVPFGSLQTTWSGGRTVVVATSTEAPEHLDRALDWLNADSRRWYRLSGSVLFQTGDREPEFFDPAAVAPAATGAAISSDSVARMLAIAAGVLLAVGVLVAAVVLLMLRRRRR</sequence>
<comment type="caution">
    <text evidence="3">The sequence shown here is derived from an EMBL/GenBank/DDBJ whole genome shotgun (WGS) entry which is preliminary data.</text>
</comment>
<protein>
    <recommendedName>
        <fullName evidence="5">Glycoprotein</fullName>
    </recommendedName>
</protein>
<name>A0ABR4ZJM3_9NOCA</name>
<accession>A0ABR4ZJM3</accession>
<evidence type="ECO:0000256" key="2">
    <source>
        <dbReference type="SAM" id="SignalP"/>
    </source>
</evidence>
<dbReference type="EMBL" id="JNFP01000007">
    <property type="protein sequence ID" value="KIA65515.1"/>
    <property type="molecule type" value="Genomic_DNA"/>
</dbReference>
<proteinExistence type="predicted"/>
<feature type="signal peptide" evidence="2">
    <location>
        <begin position="1"/>
        <end position="22"/>
    </location>
</feature>
<evidence type="ECO:0000313" key="3">
    <source>
        <dbReference type="EMBL" id="KIA65515.1"/>
    </source>
</evidence>
<dbReference type="Proteomes" id="UP000031364">
    <property type="component" value="Unassembled WGS sequence"/>
</dbReference>
<evidence type="ECO:0000256" key="1">
    <source>
        <dbReference type="SAM" id="Phobius"/>
    </source>
</evidence>
<reference evidence="3 4" key="1">
    <citation type="journal article" date="2014" name="Int. J. Syst. Evol. Microbiol.">
        <title>Nocardia vulneris sp. nov., isolated from wounds of human patients in North America.</title>
        <authorList>
            <person name="Lasker B.A."/>
            <person name="Bell M."/>
            <person name="Klenk H.P."/>
            <person name="Sproer C."/>
            <person name="Schumann C."/>
            <person name="Schumann P."/>
            <person name="Brown J.M."/>
        </authorList>
    </citation>
    <scope>NUCLEOTIDE SEQUENCE [LARGE SCALE GENOMIC DNA]</scope>
    <source>
        <strain evidence="3 4">W9851</strain>
    </source>
</reference>
<keyword evidence="2" id="KW-0732">Signal</keyword>